<feature type="signal peptide" evidence="1">
    <location>
        <begin position="1"/>
        <end position="19"/>
    </location>
</feature>
<sequence>LSQLVTMLLAALLATSGVAAQGANIFAGAPMNDIRVSVDNVVQCEQATISWTGNSVPVDVKIGLGGYYVGTNWIADLGSQTGSSTTWTVNQEAGSGTLIFQVTDSTGAFNYVQNIAIGSSDKTSCLGGGD</sequence>
<evidence type="ECO:0000256" key="1">
    <source>
        <dbReference type="SAM" id="SignalP"/>
    </source>
</evidence>
<dbReference type="PANTHER" id="PTHR37487:SF2">
    <property type="entry name" value="EXPRESSED PROTEIN"/>
    <property type="match status" value="1"/>
</dbReference>
<dbReference type="EMBL" id="KQ087193">
    <property type="protein sequence ID" value="KLT43626.1"/>
    <property type="molecule type" value="Genomic_DNA"/>
</dbReference>
<name>A0A0J0XR69_9TREE</name>
<protein>
    <submittedName>
        <fullName evidence="2">Uncharacterized protein</fullName>
    </submittedName>
</protein>
<feature type="non-terminal residue" evidence="2">
    <location>
        <position position="1"/>
    </location>
</feature>
<gene>
    <name evidence="2" type="ORF">CC85DRAFT_234419</name>
</gene>
<dbReference type="AlphaFoldDB" id="A0A0J0XR69"/>
<keyword evidence="3" id="KW-1185">Reference proteome</keyword>
<dbReference type="PANTHER" id="PTHR37487">
    <property type="entry name" value="CHROMOSOME 1, WHOLE GENOME SHOTGUN SEQUENCE"/>
    <property type="match status" value="1"/>
</dbReference>
<evidence type="ECO:0000313" key="3">
    <source>
        <dbReference type="Proteomes" id="UP000053611"/>
    </source>
</evidence>
<accession>A0A0J0XR69</accession>
<keyword evidence="1" id="KW-0732">Signal</keyword>
<evidence type="ECO:0000313" key="2">
    <source>
        <dbReference type="EMBL" id="KLT43626.1"/>
    </source>
</evidence>
<organism evidence="2 3">
    <name type="scientific">Cutaneotrichosporon oleaginosum</name>
    <dbReference type="NCBI Taxonomy" id="879819"/>
    <lineage>
        <taxon>Eukaryota</taxon>
        <taxon>Fungi</taxon>
        <taxon>Dikarya</taxon>
        <taxon>Basidiomycota</taxon>
        <taxon>Agaricomycotina</taxon>
        <taxon>Tremellomycetes</taxon>
        <taxon>Trichosporonales</taxon>
        <taxon>Trichosporonaceae</taxon>
        <taxon>Cutaneotrichosporon</taxon>
    </lineage>
</organism>
<feature type="non-terminal residue" evidence="2">
    <location>
        <position position="130"/>
    </location>
</feature>
<proteinExistence type="predicted"/>
<feature type="chain" id="PRO_5005245606" evidence="1">
    <location>
        <begin position="20"/>
        <end position="130"/>
    </location>
</feature>
<dbReference type="Proteomes" id="UP000053611">
    <property type="component" value="Unassembled WGS sequence"/>
</dbReference>
<reference evidence="2 3" key="1">
    <citation type="submission" date="2015-03" db="EMBL/GenBank/DDBJ databases">
        <title>Genomics and transcriptomics of the oil-accumulating basidiomycete yeast T. oleaginosus allow insights into substrate utilization and the diverse evolutionary trajectories of mating systems in fungi.</title>
        <authorList>
            <consortium name="DOE Joint Genome Institute"/>
            <person name="Kourist R."/>
            <person name="Kracht O."/>
            <person name="Bracharz F."/>
            <person name="Lipzen A."/>
            <person name="Nolan M."/>
            <person name="Ohm R."/>
            <person name="Grigoriev I."/>
            <person name="Sun S."/>
            <person name="Heitman J."/>
            <person name="Bruck T."/>
            <person name="Nowrousian M."/>
        </authorList>
    </citation>
    <scope>NUCLEOTIDE SEQUENCE [LARGE SCALE GENOMIC DNA]</scope>
    <source>
        <strain evidence="2 3">IBC0246</strain>
    </source>
</reference>
<dbReference type="OrthoDB" id="3259746at2759"/>